<proteinExistence type="predicted"/>
<evidence type="ECO:0000259" key="4">
    <source>
        <dbReference type="PROSITE" id="PS51118"/>
    </source>
</evidence>
<accession>A0A562J471</accession>
<dbReference type="InterPro" id="IPR036390">
    <property type="entry name" value="WH_DNA-bd_sf"/>
</dbReference>
<gene>
    <name evidence="5" type="ORF">LY60_03150</name>
</gene>
<dbReference type="PROSITE" id="PS51118">
    <property type="entry name" value="HTH_HXLR"/>
    <property type="match status" value="1"/>
</dbReference>
<dbReference type="GO" id="GO:0003677">
    <property type="term" value="F:DNA binding"/>
    <property type="evidence" value="ECO:0007669"/>
    <property type="project" value="UniProtKB-KW"/>
</dbReference>
<evidence type="ECO:0000256" key="2">
    <source>
        <dbReference type="ARBA" id="ARBA00023125"/>
    </source>
</evidence>
<evidence type="ECO:0000256" key="3">
    <source>
        <dbReference type="ARBA" id="ARBA00023163"/>
    </source>
</evidence>
<name>A0A562J471_9FIRM</name>
<dbReference type="EMBL" id="VLKH01000011">
    <property type="protein sequence ID" value="TWH77960.1"/>
    <property type="molecule type" value="Genomic_DNA"/>
</dbReference>
<dbReference type="PANTHER" id="PTHR33204">
    <property type="entry name" value="TRANSCRIPTIONAL REGULATOR, MARR FAMILY"/>
    <property type="match status" value="1"/>
</dbReference>
<organism evidence="5 6">
    <name type="scientific">Sedimentibacter saalensis</name>
    <dbReference type="NCBI Taxonomy" id="130788"/>
    <lineage>
        <taxon>Bacteria</taxon>
        <taxon>Bacillati</taxon>
        <taxon>Bacillota</taxon>
        <taxon>Tissierellia</taxon>
        <taxon>Sedimentibacter</taxon>
    </lineage>
</organism>
<evidence type="ECO:0000313" key="5">
    <source>
        <dbReference type="EMBL" id="TWH77960.1"/>
    </source>
</evidence>
<dbReference type="Pfam" id="PF01638">
    <property type="entry name" value="HxlR"/>
    <property type="match status" value="1"/>
</dbReference>
<protein>
    <submittedName>
        <fullName evidence="5">HxlR family transcriptional regulator</fullName>
    </submittedName>
</protein>
<evidence type="ECO:0000313" key="6">
    <source>
        <dbReference type="Proteomes" id="UP000315343"/>
    </source>
</evidence>
<dbReference type="CDD" id="cd00090">
    <property type="entry name" value="HTH_ARSR"/>
    <property type="match status" value="1"/>
</dbReference>
<reference evidence="5 6" key="1">
    <citation type="submission" date="2019-07" db="EMBL/GenBank/DDBJ databases">
        <title>Genomic Encyclopedia of Type Strains, Phase I: the one thousand microbial genomes (KMG-I) project.</title>
        <authorList>
            <person name="Kyrpides N."/>
        </authorList>
    </citation>
    <scope>NUCLEOTIDE SEQUENCE [LARGE SCALE GENOMIC DNA]</scope>
    <source>
        <strain evidence="5 6">DSM 13558</strain>
    </source>
</reference>
<dbReference type="Gene3D" id="1.10.10.10">
    <property type="entry name" value="Winged helix-like DNA-binding domain superfamily/Winged helix DNA-binding domain"/>
    <property type="match status" value="1"/>
</dbReference>
<dbReference type="InterPro" id="IPR036388">
    <property type="entry name" value="WH-like_DNA-bd_sf"/>
</dbReference>
<dbReference type="SUPFAM" id="SSF46785">
    <property type="entry name" value="Winged helix' DNA-binding domain"/>
    <property type="match status" value="1"/>
</dbReference>
<feature type="domain" description="HTH hxlR-type" evidence="4">
    <location>
        <begin position="31"/>
        <end position="129"/>
    </location>
</feature>
<sequence length="137" mass="16054">MSAVSCDNMFSDKERHSTCYMSDKCIRYKVCPMVLVQKLLAGKRKIMILWYLSGKVLRFNDIKRRLPDVTQKMLTQQLRSLEEDHLIFRHVYPVVPPRVEYGLTELGEKIIPLLEMMHGFGAEYLELGYKDNNPDLN</sequence>
<keyword evidence="6" id="KW-1185">Reference proteome</keyword>
<evidence type="ECO:0000256" key="1">
    <source>
        <dbReference type="ARBA" id="ARBA00023015"/>
    </source>
</evidence>
<dbReference type="InterPro" id="IPR002577">
    <property type="entry name" value="HTH_HxlR"/>
</dbReference>
<keyword evidence="2" id="KW-0238">DNA-binding</keyword>
<dbReference type="PANTHER" id="PTHR33204:SF29">
    <property type="entry name" value="TRANSCRIPTIONAL REGULATOR"/>
    <property type="match status" value="1"/>
</dbReference>
<dbReference type="AlphaFoldDB" id="A0A562J471"/>
<dbReference type="RefSeq" id="WP_019227305.1">
    <property type="nucleotide sequence ID" value="NZ_DAMBUX010000014.1"/>
</dbReference>
<keyword evidence="1" id="KW-0805">Transcription regulation</keyword>
<dbReference type="Proteomes" id="UP000315343">
    <property type="component" value="Unassembled WGS sequence"/>
</dbReference>
<dbReference type="InterPro" id="IPR011991">
    <property type="entry name" value="ArsR-like_HTH"/>
</dbReference>
<comment type="caution">
    <text evidence="5">The sequence shown here is derived from an EMBL/GenBank/DDBJ whole genome shotgun (WGS) entry which is preliminary data.</text>
</comment>
<keyword evidence="3" id="KW-0804">Transcription</keyword>